<dbReference type="Gene3D" id="2.40.50.460">
    <property type="match status" value="1"/>
</dbReference>
<dbReference type="Pfam" id="PF17768">
    <property type="entry name" value="RecJ_OB"/>
    <property type="match status" value="1"/>
</dbReference>
<organism evidence="4 5">
    <name type="scientific">candidate division WWE3 bacterium RIFCSPLOWO2_01_FULL_41_9</name>
    <dbReference type="NCBI Taxonomy" id="1802626"/>
    <lineage>
        <taxon>Bacteria</taxon>
        <taxon>Katanobacteria</taxon>
    </lineage>
</organism>
<evidence type="ECO:0000259" key="3">
    <source>
        <dbReference type="Pfam" id="PF17768"/>
    </source>
</evidence>
<protein>
    <recommendedName>
        <fullName evidence="6">RecJ OB domain-containing protein</fullName>
    </recommendedName>
</protein>
<proteinExistence type="predicted"/>
<keyword evidence="1" id="KW-0378">Hydrolase</keyword>
<name>A0A1F4VM49_UNCKA</name>
<evidence type="ECO:0000256" key="1">
    <source>
        <dbReference type="ARBA" id="ARBA00022801"/>
    </source>
</evidence>
<dbReference type="InterPro" id="IPR003156">
    <property type="entry name" value="DHHA1_dom"/>
</dbReference>
<dbReference type="InterPro" id="IPR051673">
    <property type="entry name" value="SSDNA_exonuclease_RecJ"/>
</dbReference>
<feature type="domain" description="RecJ OB" evidence="3">
    <location>
        <begin position="92"/>
        <end position="198"/>
    </location>
</feature>
<dbReference type="PANTHER" id="PTHR30255">
    <property type="entry name" value="SINGLE-STRANDED-DNA-SPECIFIC EXONUCLEASE RECJ"/>
    <property type="match status" value="1"/>
</dbReference>
<dbReference type="InterPro" id="IPR038763">
    <property type="entry name" value="DHH_sf"/>
</dbReference>
<dbReference type="SUPFAM" id="SSF64182">
    <property type="entry name" value="DHH phosphoesterases"/>
    <property type="match status" value="1"/>
</dbReference>
<evidence type="ECO:0000313" key="4">
    <source>
        <dbReference type="EMBL" id="OGC58307.1"/>
    </source>
</evidence>
<dbReference type="PANTHER" id="PTHR30255:SF2">
    <property type="entry name" value="SINGLE-STRANDED-DNA-SPECIFIC EXONUCLEASE RECJ"/>
    <property type="match status" value="1"/>
</dbReference>
<sequence>MVAAKLVQKYYRPSIVISLTEDYGKGSVRSIPGVDIISILRKYEELFVNLGGHPMAAGFTIQKSNIAVLQEKLTEYCEQEFAEELLQPVIDVDLKIPLNIINLEMTENVNRMKPFGIGNKEPTFLSERAGVASVDRVGRESNHLSMKLYGEGQLYKAIFFNGIESYPDLKPGDFIDIIYKVKVNEFNGNRKVDLIIEDLRLL</sequence>
<dbReference type="GO" id="GO:0016787">
    <property type="term" value="F:hydrolase activity"/>
    <property type="evidence" value="ECO:0007669"/>
    <property type="project" value="UniProtKB-KW"/>
</dbReference>
<feature type="domain" description="DHHA1" evidence="2">
    <location>
        <begin position="2"/>
        <end position="78"/>
    </location>
</feature>
<dbReference type="GO" id="GO:0003676">
    <property type="term" value="F:nucleic acid binding"/>
    <property type="evidence" value="ECO:0007669"/>
    <property type="project" value="InterPro"/>
</dbReference>
<dbReference type="EMBL" id="MEVJ01000002">
    <property type="protein sequence ID" value="OGC58307.1"/>
    <property type="molecule type" value="Genomic_DNA"/>
</dbReference>
<evidence type="ECO:0000259" key="2">
    <source>
        <dbReference type="Pfam" id="PF02272"/>
    </source>
</evidence>
<evidence type="ECO:0008006" key="6">
    <source>
        <dbReference type="Google" id="ProtNLM"/>
    </source>
</evidence>
<dbReference type="Pfam" id="PF02272">
    <property type="entry name" value="DHHA1"/>
    <property type="match status" value="1"/>
</dbReference>
<dbReference type="AlphaFoldDB" id="A0A1F4VM49"/>
<reference evidence="4 5" key="1">
    <citation type="journal article" date="2016" name="Nat. Commun.">
        <title>Thousands of microbial genomes shed light on interconnected biogeochemical processes in an aquifer system.</title>
        <authorList>
            <person name="Anantharaman K."/>
            <person name="Brown C.T."/>
            <person name="Hug L.A."/>
            <person name="Sharon I."/>
            <person name="Castelle C.J."/>
            <person name="Probst A.J."/>
            <person name="Thomas B.C."/>
            <person name="Singh A."/>
            <person name="Wilkins M.J."/>
            <person name="Karaoz U."/>
            <person name="Brodie E.L."/>
            <person name="Williams K.H."/>
            <person name="Hubbard S.S."/>
            <person name="Banfield J.F."/>
        </authorList>
    </citation>
    <scope>NUCLEOTIDE SEQUENCE [LARGE SCALE GENOMIC DNA]</scope>
</reference>
<accession>A0A1F4VM49</accession>
<evidence type="ECO:0000313" key="5">
    <source>
        <dbReference type="Proteomes" id="UP000178346"/>
    </source>
</evidence>
<gene>
    <name evidence="4" type="ORF">A2976_03030</name>
</gene>
<dbReference type="InterPro" id="IPR041122">
    <property type="entry name" value="RecJ_OB"/>
</dbReference>
<dbReference type="Proteomes" id="UP000178346">
    <property type="component" value="Unassembled WGS sequence"/>
</dbReference>
<comment type="caution">
    <text evidence="4">The sequence shown here is derived from an EMBL/GenBank/DDBJ whole genome shotgun (WGS) entry which is preliminary data.</text>
</comment>